<evidence type="ECO:0000313" key="1">
    <source>
        <dbReference type="EMBL" id="QJD50722.1"/>
    </source>
</evidence>
<dbReference type="GeneID" id="64471540"/>
<gene>
    <name evidence="1" type="primary">76</name>
    <name evidence="1" type="ORF">SEA_ISSMI_76</name>
</gene>
<evidence type="ECO:0008006" key="3">
    <source>
        <dbReference type="Google" id="ProtNLM"/>
    </source>
</evidence>
<organism evidence="1 2">
    <name type="scientific">Streptomyces phage Issmi</name>
    <dbReference type="NCBI Taxonomy" id="2725628"/>
    <lineage>
        <taxon>Viruses</taxon>
        <taxon>Duplodnaviria</taxon>
        <taxon>Heunggongvirae</taxon>
        <taxon>Uroviricota</taxon>
        <taxon>Caudoviricetes</taxon>
        <taxon>Arquatrovirinae</taxon>
        <taxon>Caelumvirus</taxon>
        <taxon>Caelumvirus issmi</taxon>
    </lineage>
</organism>
<keyword evidence="2" id="KW-1185">Reference proteome</keyword>
<accession>A0A6M3T0B3</accession>
<protein>
    <recommendedName>
        <fullName evidence="3">CdiI immunity protein domain-containing protein</fullName>
    </recommendedName>
</protein>
<name>A0A6M3T0B3_9CAUD</name>
<sequence length="83" mass="9342">MSTPSGHIAMRITHHGWYQTSAEHFDQLLAEFIAGTLPQSMEGLRAELQRISKDDGWDIDYSDLTTVTECLMIFAELRGLATN</sequence>
<dbReference type="RefSeq" id="YP_010055609.1">
    <property type="nucleotide sequence ID" value="NC_054667.1"/>
</dbReference>
<proteinExistence type="predicted"/>
<dbReference type="EMBL" id="MT310863">
    <property type="protein sequence ID" value="QJD50722.1"/>
    <property type="molecule type" value="Genomic_DNA"/>
</dbReference>
<dbReference type="Proteomes" id="UP000501455">
    <property type="component" value="Segment"/>
</dbReference>
<reference evidence="1 2" key="1">
    <citation type="submission" date="2020-04" db="EMBL/GenBank/DDBJ databases">
        <authorList>
            <person name="Eleanor S.I."/>
            <person name="Danny K.W."/>
            <person name="Hallah B.M."/>
            <person name="Joshua A.M."/>
            <person name="Shaffer C.D."/>
            <person name="Weston-Hafer K.A."/>
            <person name="Garlena R.A."/>
            <person name="Russell D.A."/>
            <person name="Pope W.H."/>
            <person name="Jacobs-Sera D."/>
            <person name="Hatfull G.F."/>
        </authorList>
    </citation>
    <scope>NUCLEOTIDE SEQUENCE [LARGE SCALE GENOMIC DNA]</scope>
</reference>
<dbReference type="KEGG" id="vg:64471540"/>
<evidence type="ECO:0000313" key="2">
    <source>
        <dbReference type="Proteomes" id="UP000501455"/>
    </source>
</evidence>